<dbReference type="Pfam" id="PF08548">
    <property type="entry name" value="Peptidase_M10_C"/>
    <property type="match status" value="1"/>
</dbReference>
<dbReference type="SMART" id="SM00235">
    <property type="entry name" value="ZnMc"/>
    <property type="match status" value="1"/>
</dbReference>
<keyword evidence="4" id="KW-0964">Secreted</keyword>
<dbReference type="SUPFAM" id="SSF55486">
    <property type="entry name" value="Metalloproteases ('zincins'), catalytic domain"/>
    <property type="match status" value="1"/>
</dbReference>
<dbReference type="EMBL" id="JAMXFF010000006">
    <property type="protein sequence ID" value="MCT7965957.1"/>
    <property type="molecule type" value="Genomic_DNA"/>
</dbReference>
<feature type="domain" description="Peptidase metallopeptidase" evidence="6">
    <location>
        <begin position="344"/>
        <end position="517"/>
    </location>
</feature>
<comment type="cofactor">
    <cofactor evidence="1">
        <name>Ca(2+)</name>
        <dbReference type="ChEBI" id="CHEBI:29108"/>
    </cofactor>
</comment>
<reference evidence="7 8" key="1">
    <citation type="journal article" date="2022" name="Front. Microbiol.">
        <title>High genomic differentiation and limited gene flow indicate recent cryptic speciation within the genus Laspinema (cyanobacteria).</title>
        <authorList>
            <person name="Stanojkovic A."/>
            <person name="Skoupy S."/>
            <person name="Skaloud P."/>
            <person name="Dvorak P."/>
        </authorList>
    </citation>
    <scope>NUCLEOTIDE SEQUENCE [LARGE SCALE GENOMIC DNA]</scope>
    <source>
        <strain evidence="7 8">D2a</strain>
    </source>
</reference>
<dbReference type="InterPro" id="IPR011049">
    <property type="entry name" value="Serralysin-like_metalloprot_C"/>
</dbReference>
<evidence type="ECO:0000256" key="5">
    <source>
        <dbReference type="ARBA" id="ARBA00022737"/>
    </source>
</evidence>
<sequence length="748" mass="81560">MVQGVLPGLALAPPETEYFNAELYRLANPDLIGLNPEQLQTHFTERGVAEGRRIIVPFDQNFYRLTNPDLAALNNRELFDHFINAGIDQGRPFSPIFDLNFYRENLEQLDPEIITQLTPVIEQPVSPFIVLDPNRPQPPSLNENLFNLFLETQLDIETDLDVEGLGVPVEELRNVSFSPFFDPILYLNQNPTLAEAFGPNNRQKAIAHFALYGIKENRRSSLIFDPNFYRENNPDLAAAGLTTSEQLLIHYQLNGIQEGRRPSLNFNPSFYLENNLDLQARGLTLPQLVEQYLQEGLQEGRRSSEYFDPIAINALLIPQTPPPATPPATDAPPPVSSVTLLEENFVKWNVPVGGVLSYSFVETASALSYPGPESGVGEVNEGVKNNVRKIMQEYDKVLPFSLVEVPDRPSNNGQIRILFANDPVYAYSNAPGLETGGDIVLSRNYEIDPQFSFSQSPSNFGYQRLVHEIGHALGLRQPNNYAGFSSAERPTFPAQGPRLSFVQDNNSNTAMSFNIAGVGASTPMPYDIRALQFLYGFSTGNSGNDFYRFDGNNFIGVKQTIWDAGGIDTFDFSALPAIGSYFFDMNEGGTSTNQSALNASTYLAINDPTQFPYSASSYGTYIAYGTTIENLQGSPVNDLILGNTAANGINGGGGDDILIGGLGPDTLVGGPGRDRFVFAPGDGTDLITDFNVADDFIALAAPLSFEGISVEASGADALLRVIATGEVLAVLTGVSSNTLSPANFVSYG</sequence>
<evidence type="ECO:0000313" key="8">
    <source>
        <dbReference type="Proteomes" id="UP001525890"/>
    </source>
</evidence>
<evidence type="ECO:0000256" key="4">
    <source>
        <dbReference type="ARBA" id="ARBA00022525"/>
    </source>
</evidence>
<evidence type="ECO:0000256" key="2">
    <source>
        <dbReference type="ARBA" id="ARBA00004613"/>
    </source>
</evidence>
<keyword evidence="8" id="KW-1185">Reference proteome</keyword>
<dbReference type="InterPro" id="IPR018511">
    <property type="entry name" value="Hemolysin-typ_Ca-bd_CS"/>
</dbReference>
<protein>
    <submittedName>
        <fullName evidence="7">M10 family metallopeptidase</fullName>
    </submittedName>
</protein>
<evidence type="ECO:0000256" key="3">
    <source>
        <dbReference type="ARBA" id="ARBA00009490"/>
    </source>
</evidence>
<dbReference type="InterPro" id="IPR034033">
    <property type="entry name" value="Serralysin-like"/>
</dbReference>
<comment type="similarity">
    <text evidence="3">Belongs to the peptidase M10B family.</text>
</comment>
<evidence type="ECO:0000313" key="7">
    <source>
        <dbReference type="EMBL" id="MCT7965957.1"/>
    </source>
</evidence>
<dbReference type="SUPFAM" id="SSF51120">
    <property type="entry name" value="beta-Roll"/>
    <property type="match status" value="1"/>
</dbReference>
<dbReference type="Gene3D" id="3.40.390.10">
    <property type="entry name" value="Collagenase (Catalytic Domain)"/>
    <property type="match status" value="1"/>
</dbReference>
<evidence type="ECO:0000256" key="1">
    <source>
        <dbReference type="ARBA" id="ARBA00001913"/>
    </source>
</evidence>
<gene>
    <name evidence="7" type="ORF">NG799_06375</name>
</gene>
<dbReference type="Gene3D" id="2.150.10.10">
    <property type="entry name" value="Serralysin-like metalloprotease, C-terminal"/>
    <property type="match status" value="1"/>
</dbReference>
<dbReference type="RefSeq" id="WP_368005610.1">
    <property type="nucleotide sequence ID" value="NZ_JAMXFF010000006.1"/>
</dbReference>
<organism evidence="7 8">
    <name type="scientific">Laspinema palackyanum D2a</name>
    <dbReference type="NCBI Taxonomy" id="2953684"/>
    <lineage>
        <taxon>Bacteria</taxon>
        <taxon>Bacillati</taxon>
        <taxon>Cyanobacteriota</taxon>
        <taxon>Cyanophyceae</taxon>
        <taxon>Oscillatoriophycideae</taxon>
        <taxon>Oscillatoriales</taxon>
        <taxon>Laspinemataceae</taxon>
        <taxon>Laspinema</taxon>
        <taxon>Laspinema palackyanum</taxon>
    </lineage>
</organism>
<dbReference type="InterPro" id="IPR006026">
    <property type="entry name" value="Peptidase_Metallo"/>
</dbReference>
<dbReference type="CDD" id="cd04277">
    <property type="entry name" value="ZnMc_serralysin_like"/>
    <property type="match status" value="1"/>
</dbReference>
<dbReference type="InterPro" id="IPR013858">
    <property type="entry name" value="Peptidase_M10B_C"/>
</dbReference>
<dbReference type="Proteomes" id="UP001525890">
    <property type="component" value="Unassembled WGS sequence"/>
</dbReference>
<comment type="subcellular location">
    <subcellularLocation>
        <location evidence="2">Secreted</location>
    </subcellularLocation>
</comment>
<dbReference type="PRINTS" id="PR00313">
    <property type="entry name" value="CABNDNGRPT"/>
</dbReference>
<dbReference type="PROSITE" id="PS00330">
    <property type="entry name" value="HEMOLYSIN_CALCIUM"/>
    <property type="match status" value="1"/>
</dbReference>
<dbReference type="Pfam" id="PF00353">
    <property type="entry name" value="HemolysinCabind"/>
    <property type="match status" value="1"/>
</dbReference>
<comment type="caution">
    <text evidence="7">The sequence shown here is derived from an EMBL/GenBank/DDBJ whole genome shotgun (WGS) entry which is preliminary data.</text>
</comment>
<keyword evidence="5" id="KW-0677">Repeat</keyword>
<dbReference type="InterPro" id="IPR001343">
    <property type="entry name" value="Hemolysn_Ca-bd"/>
</dbReference>
<accession>A0ABT2MNA7</accession>
<name>A0ABT2MNA7_9CYAN</name>
<proteinExistence type="inferred from homology"/>
<dbReference type="InterPro" id="IPR024079">
    <property type="entry name" value="MetalloPept_cat_dom_sf"/>
</dbReference>
<evidence type="ECO:0000259" key="6">
    <source>
        <dbReference type="SMART" id="SM00235"/>
    </source>
</evidence>